<feature type="region of interest" description="Disordered" evidence="1">
    <location>
        <begin position="1"/>
        <end position="45"/>
    </location>
</feature>
<dbReference type="Proteomes" id="UP000277580">
    <property type="component" value="Unassembled WGS sequence"/>
</dbReference>
<evidence type="ECO:0000313" key="3">
    <source>
        <dbReference type="Proteomes" id="UP000277580"/>
    </source>
</evidence>
<keyword evidence="3" id="KW-1185">Reference proteome</keyword>
<reference evidence="2 3" key="1">
    <citation type="journal article" date="2018" name="Nat. Ecol. Evol.">
        <title>Pezizomycetes genomes reveal the molecular basis of ectomycorrhizal truffle lifestyle.</title>
        <authorList>
            <person name="Murat C."/>
            <person name="Payen T."/>
            <person name="Noel B."/>
            <person name="Kuo A."/>
            <person name="Morin E."/>
            <person name="Chen J."/>
            <person name="Kohler A."/>
            <person name="Krizsan K."/>
            <person name="Balestrini R."/>
            <person name="Da Silva C."/>
            <person name="Montanini B."/>
            <person name="Hainaut M."/>
            <person name="Levati E."/>
            <person name="Barry K.W."/>
            <person name="Belfiori B."/>
            <person name="Cichocki N."/>
            <person name="Clum A."/>
            <person name="Dockter R.B."/>
            <person name="Fauchery L."/>
            <person name="Guy J."/>
            <person name="Iotti M."/>
            <person name="Le Tacon F."/>
            <person name="Lindquist E.A."/>
            <person name="Lipzen A."/>
            <person name="Malagnac F."/>
            <person name="Mello A."/>
            <person name="Molinier V."/>
            <person name="Miyauchi S."/>
            <person name="Poulain J."/>
            <person name="Riccioni C."/>
            <person name="Rubini A."/>
            <person name="Sitrit Y."/>
            <person name="Splivallo R."/>
            <person name="Traeger S."/>
            <person name="Wang M."/>
            <person name="Zifcakova L."/>
            <person name="Wipf D."/>
            <person name="Zambonelli A."/>
            <person name="Paolocci F."/>
            <person name="Nowrousian M."/>
            <person name="Ottonello S."/>
            <person name="Baldrian P."/>
            <person name="Spatafora J.W."/>
            <person name="Henrissat B."/>
            <person name="Nagy L.G."/>
            <person name="Aury J.M."/>
            <person name="Wincker P."/>
            <person name="Grigoriev I.V."/>
            <person name="Bonfante P."/>
            <person name="Martin F.M."/>
        </authorList>
    </citation>
    <scope>NUCLEOTIDE SEQUENCE [LARGE SCALE GENOMIC DNA]</scope>
    <source>
        <strain evidence="2 3">CCBAS932</strain>
    </source>
</reference>
<gene>
    <name evidence="2" type="ORF">P167DRAFT_561438</name>
</gene>
<evidence type="ECO:0000313" key="2">
    <source>
        <dbReference type="EMBL" id="RPB17819.1"/>
    </source>
</evidence>
<organism evidence="2 3">
    <name type="scientific">Morchella conica CCBAS932</name>
    <dbReference type="NCBI Taxonomy" id="1392247"/>
    <lineage>
        <taxon>Eukaryota</taxon>
        <taxon>Fungi</taxon>
        <taxon>Dikarya</taxon>
        <taxon>Ascomycota</taxon>
        <taxon>Pezizomycotina</taxon>
        <taxon>Pezizomycetes</taxon>
        <taxon>Pezizales</taxon>
        <taxon>Morchellaceae</taxon>
        <taxon>Morchella</taxon>
    </lineage>
</organism>
<proteinExistence type="predicted"/>
<name>A0A3N4L8M7_9PEZI</name>
<dbReference type="OrthoDB" id="10293428at2759"/>
<evidence type="ECO:0000256" key="1">
    <source>
        <dbReference type="SAM" id="MobiDB-lite"/>
    </source>
</evidence>
<dbReference type="InParanoid" id="A0A3N4L8M7"/>
<sequence>MAPKAPSATKPPRAIASAKKKTGPTENPSAKRKASSRELSISPVHKNMSPNELCFPIVSQERASSNQLSTRSRAYLQSSCAFPEKDFILLTNQIKSDLRQPSNLVGLVGPQKGKECFETWLVDYMNAGIGAVYWCADKGRIWDYSTDEGKESIRILLRALVKLTGSELRKKGRRSSNIENSTFIITQGTQFSSTGLKGLNDSEDITQEVPAQEVLPKNKQQRKTCLPGASTTLNKATYVQSIWDKNPLEDNAGNFVGVDSNDFVADYVYEVRPYIF</sequence>
<dbReference type="EMBL" id="ML119105">
    <property type="protein sequence ID" value="RPB17819.1"/>
    <property type="molecule type" value="Genomic_DNA"/>
</dbReference>
<protein>
    <submittedName>
        <fullName evidence="2">Uncharacterized protein</fullName>
    </submittedName>
</protein>
<accession>A0A3N4L8M7</accession>
<dbReference type="AlphaFoldDB" id="A0A3N4L8M7"/>